<reference evidence="2" key="1">
    <citation type="submission" date="2017-10" db="EMBL/GenBank/DDBJ databases">
        <title>Phenotypic and genomic properties of facultatively anaerobic sulfur-reducing natronoarchaea from hypersaline soda lakes.</title>
        <authorList>
            <person name="Sorokin D.Y."/>
            <person name="Kublanov I.V."/>
            <person name="Roman P."/>
            <person name="Sinninghe Damste J.S."/>
            <person name="Golyshin P.N."/>
            <person name="Rojo D."/>
            <person name="Ciordia S."/>
            <person name="Mena Md.C."/>
            <person name="Ferrer M."/>
            <person name="Messina E."/>
            <person name="Smedile F."/>
            <person name="La Spada G."/>
            <person name="La Cono V."/>
            <person name="Yakimov M.M."/>
        </authorList>
    </citation>
    <scope>NUCLEOTIDE SEQUENCE [LARGE SCALE GENOMIC DNA]</scope>
    <source>
        <strain evidence="2">AArc1</strain>
    </source>
</reference>
<accession>A0A346PHH4</accession>
<dbReference type="RefSeq" id="WP_228442332.1">
    <property type="nucleotide sequence ID" value="NZ_CP024047.1"/>
</dbReference>
<organism evidence="1 2">
    <name type="scientific">Natrarchaeobaculum sulfurireducens</name>
    <dbReference type="NCBI Taxonomy" id="2044521"/>
    <lineage>
        <taxon>Archaea</taxon>
        <taxon>Methanobacteriati</taxon>
        <taxon>Methanobacteriota</taxon>
        <taxon>Stenosarchaea group</taxon>
        <taxon>Halobacteria</taxon>
        <taxon>Halobacteriales</taxon>
        <taxon>Natrialbaceae</taxon>
        <taxon>Natrarchaeobaculum</taxon>
    </lineage>
</organism>
<dbReference type="GeneID" id="37639425"/>
<dbReference type="Proteomes" id="UP000258707">
    <property type="component" value="Chromosome"/>
</dbReference>
<protein>
    <submittedName>
        <fullName evidence="1">Uncharacterized protein</fullName>
    </submittedName>
</protein>
<dbReference type="AlphaFoldDB" id="A0A346PHH4"/>
<evidence type="ECO:0000313" key="2">
    <source>
        <dbReference type="Proteomes" id="UP000258707"/>
    </source>
</evidence>
<proteinExistence type="predicted"/>
<sequence>MDLTCRDRITVEKDGERVDVYNHASISQHHYVNSVNGYETFEPSIAKGDMGDGPKPEAVTPRLATLLYDEFRVEVEQQGIDVIDPESDEVDVL</sequence>
<evidence type="ECO:0000313" key="1">
    <source>
        <dbReference type="EMBL" id="AXR78969.1"/>
    </source>
</evidence>
<dbReference type="KEGG" id="nan:AArc1_2656"/>
<gene>
    <name evidence="1" type="ORF">AArc1_2656</name>
</gene>
<dbReference type="EMBL" id="CP024047">
    <property type="protein sequence ID" value="AXR78969.1"/>
    <property type="molecule type" value="Genomic_DNA"/>
</dbReference>
<name>A0A346PHH4_9EURY</name>